<dbReference type="Pfam" id="PF02866">
    <property type="entry name" value="Ldh_1_C"/>
    <property type="match status" value="2"/>
</dbReference>
<evidence type="ECO:0000256" key="8">
    <source>
        <dbReference type="SAM" id="MobiDB-lite"/>
    </source>
</evidence>
<comment type="subunit">
    <text evidence="2">Homodimer.</text>
</comment>
<feature type="domain" description="Lactate/malate dehydrogenase C-terminal" evidence="10">
    <location>
        <begin position="350"/>
        <end position="440"/>
    </location>
</feature>
<evidence type="ECO:0000259" key="10">
    <source>
        <dbReference type="Pfam" id="PF02866"/>
    </source>
</evidence>
<dbReference type="SUPFAM" id="SSF51735">
    <property type="entry name" value="NAD(P)-binding Rossmann-fold domains"/>
    <property type="match status" value="1"/>
</dbReference>
<dbReference type="SUPFAM" id="SSF56327">
    <property type="entry name" value="LDH C-terminal domain-like"/>
    <property type="match status" value="2"/>
</dbReference>
<dbReference type="CDD" id="cd01337">
    <property type="entry name" value="MDH_glyoxysomal_mitochondrial"/>
    <property type="match status" value="1"/>
</dbReference>
<dbReference type="Proteomes" id="UP000295264">
    <property type="component" value="Unassembled WGS sequence"/>
</dbReference>
<keyword evidence="5" id="KW-0816">Tricarboxylic acid cycle</keyword>
<dbReference type="GO" id="GO:0005739">
    <property type="term" value="C:mitochondrion"/>
    <property type="evidence" value="ECO:0007669"/>
    <property type="project" value="TreeGrafter"/>
</dbReference>
<accession>A0A484GHG4</accession>
<dbReference type="InterPro" id="IPR010097">
    <property type="entry name" value="Malate_DH_type1"/>
</dbReference>
<dbReference type="Pfam" id="PF00056">
    <property type="entry name" value="Ldh_1_N"/>
    <property type="match status" value="1"/>
</dbReference>
<comment type="caution">
    <text evidence="11">The sequence shown here is derived from an EMBL/GenBank/DDBJ whole genome shotgun (WGS) entry which is preliminary data.</text>
</comment>
<keyword evidence="6" id="KW-0560">Oxidoreductase</keyword>
<dbReference type="InterPro" id="IPR022383">
    <property type="entry name" value="Lactate/malate_DH_C"/>
</dbReference>
<name>A0A484GHG4_SOUCH</name>
<evidence type="ECO:0000256" key="5">
    <source>
        <dbReference type="ARBA" id="ARBA00022532"/>
    </source>
</evidence>
<evidence type="ECO:0000256" key="2">
    <source>
        <dbReference type="ARBA" id="ARBA00011738"/>
    </source>
</evidence>
<gene>
    <name evidence="11" type="ORF">DBR06_SOUSAS33710033</name>
</gene>
<dbReference type="EC" id="1.1.1.37" evidence="3"/>
<evidence type="ECO:0000256" key="3">
    <source>
        <dbReference type="ARBA" id="ARBA00012995"/>
    </source>
</evidence>
<dbReference type="NCBIfam" id="TIGR01772">
    <property type="entry name" value="MDH_euk_gproteo"/>
    <property type="match status" value="1"/>
</dbReference>
<dbReference type="AlphaFoldDB" id="A0A484GHG4"/>
<dbReference type="Gene3D" id="3.40.50.720">
    <property type="entry name" value="NAD(P)-binding Rossmann-like Domain"/>
    <property type="match status" value="1"/>
</dbReference>
<proteinExistence type="inferred from homology"/>
<dbReference type="PANTHER" id="PTHR11540:SF16">
    <property type="entry name" value="MALATE DEHYDROGENASE, MITOCHONDRIAL"/>
    <property type="match status" value="1"/>
</dbReference>
<evidence type="ECO:0000313" key="12">
    <source>
        <dbReference type="Proteomes" id="UP000295264"/>
    </source>
</evidence>
<dbReference type="GO" id="GO:0006099">
    <property type="term" value="P:tricarboxylic acid cycle"/>
    <property type="evidence" value="ECO:0007669"/>
    <property type="project" value="UniProtKB-KW"/>
</dbReference>
<feature type="region of interest" description="Disordered" evidence="8">
    <location>
        <begin position="281"/>
        <end position="315"/>
    </location>
</feature>
<comment type="similarity">
    <text evidence="1">Belongs to the LDH/MDH superfamily. MDH type 1 family.</text>
</comment>
<evidence type="ECO:0000256" key="6">
    <source>
        <dbReference type="ARBA" id="ARBA00023002"/>
    </source>
</evidence>
<dbReference type="Gene3D" id="3.90.110.10">
    <property type="entry name" value="Lactate dehydrogenase/glycoside hydrolase, family 4, C-terminal"/>
    <property type="match status" value="2"/>
</dbReference>
<evidence type="ECO:0000313" key="11">
    <source>
        <dbReference type="EMBL" id="TEA35074.1"/>
    </source>
</evidence>
<sequence>GHSREARWSRAGRLGAAWRSLESLSYCQLLRRPVRTPPISAMLSALARPASAALRRSFSTSAQNNAKVAVLGASGGIGQPLSLLLKNSPLVSRLTLYDIAHTPGVAADLSHIETRATVKGYLGPEQLPDCLKGCDVVVIPAGVPRKPGMTRDDLFNTNATIVATLTAACAQHCPEAMICIIANPVNSTIPITAEVFKKHGVYNPSKIFGVTTLDIVRANTFVAELKGLDPARVSVPVIGGHAGKTIIPLVSQCTPKVDFPQDQLTPLIGRIQEAGTEVVKAKAGAGRRPGGPRLLEAEPKTREGPARSGSFSKPHVRLLDKQPPGQRAARLAGGRGVVFEVSRANCVPSAGSATLSMAYAGARFVFSLVDAMNGKEGVVECSFVKSQETDCPYFSTPLLLGKKGIEKNLGIGKISPFEEKMIAEAIPELKASIKKGEEFVKNMK</sequence>
<feature type="non-terminal residue" evidence="11">
    <location>
        <position position="1"/>
    </location>
</feature>
<evidence type="ECO:0000256" key="7">
    <source>
        <dbReference type="ARBA" id="ARBA00023027"/>
    </source>
</evidence>
<protein>
    <recommendedName>
        <fullName evidence="4">Malate dehydrogenase, mitochondrial</fullName>
        <ecNumber evidence="3">1.1.1.37</ecNumber>
    </recommendedName>
</protein>
<keyword evidence="7" id="KW-0520">NAD</keyword>
<evidence type="ECO:0000259" key="9">
    <source>
        <dbReference type="Pfam" id="PF00056"/>
    </source>
</evidence>
<reference evidence="11 12" key="1">
    <citation type="journal article" date="2018" name="Genomics">
        <title>Molecular footprints of inshore aquatic adaptation in Indo-Pacific humpback dolphin (Sousa chinensis).</title>
        <authorList>
            <person name="Ming Y."/>
            <person name="Jian J."/>
            <person name="Yu F."/>
            <person name="Yu X."/>
            <person name="Wang J."/>
            <person name="Liu W."/>
        </authorList>
    </citation>
    <scope>NUCLEOTIDE SEQUENCE [LARGE SCALE GENOMIC DNA]</scope>
    <source>
        <strain evidence="11">MY-2018</strain>
        <tissue evidence="11">Skin</tissue>
    </source>
</reference>
<dbReference type="InterPro" id="IPR001236">
    <property type="entry name" value="Lactate/malate_DH_N"/>
</dbReference>
<dbReference type="PROSITE" id="PS00068">
    <property type="entry name" value="MDH"/>
    <property type="match status" value="1"/>
</dbReference>
<evidence type="ECO:0000256" key="1">
    <source>
        <dbReference type="ARBA" id="ARBA00008824"/>
    </source>
</evidence>
<keyword evidence="12" id="KW-1185">Reference proteome</keyword>
<dbReference type="FunFam" id="3.40.50.720:FF:000013">
    <property type="entry name" value="Malate dehydrogenase"/>
    <property type="match status" value="1"/>
</dbReference>
<dbReference type="InterPro" id="IPR001252">
    <property type="entry name" value="Malate_DH_AS"/>
</dbReference>
<feature type="domain" description="Lactate/malate dehydrogenase N-terminal" evidence="9">
    <location>
        <begin position="67"/>
        <end position="209"/>
    </location>
</feature>
<dbReference type="GO" id="GO:0006108">
    <property type="term" value="P:malate metabolic process"/>
    <property type="evidence" value="ECO:0007669"/>
    <property type="project" value="InterPro"/>
</dbReference>
<dbReference type="EMBL" id="QWLN02007868">
    <property type="protein sequence ID" value="TEA35074.1"/>
    <property type="molecule type" value="Genomic_DNA"/>
</dbReference>
<dbReference type="InterPro" id="IPR015955">
    <property type="entry name" value="Lactate_DH/Glyco_Ohase_4_C"/>
</dbReference>
<feature type="domain" description="Lactate/malate dehydrogenase C-terminal" evidence="10">
    <location>
        <begin position="211"/>
        <end position="285"/>
    </location>
</feature>
<evidence type="ECO:0000256" key="4">
    <source>
        <dbReference type="ARBA" id="ARBA00016075"/>
    </source>
</evidence>
<dbReference type="PANTHER" id="PTHR11540">
    <property type="entry name" value="MALATE AND LACTATE DEHYDROGENASE"/>
    <property type="match status" value="1"/>
</dbReference>
<organism evidence="11 12">
    <name type="scientific">Sousa chinensis</name>
    <name type="common">Indo-pacific humpbacked dolphin</name>
    <name type="synonym">Steno chinensis</name>
    <dbReference type="NCBI Taxonomy" id="103600"/>
    <lineage>
        <taxon>Eukaryota</taxon>
        <taxon>Metazoa</taxon>
        <taxon>Chordata</taxon>
        <taxon>Craniata</taxon>
        <taxon>Vertebrata</taxon>
        <taxon>Euteleostomi</taxon>
        <taxon>Mammalia</taxon>
        <taxon>Eutheria</taxon>
        <taxon>Laurasiatheria</taxon>
        <taxon>Artiodactyla</taxon>
        <taxon>Whippomorpha</taxon>
        <taxon>Cetacea</taxon>
        <taxon>Odontoceti</taxon>
        <taxon>Delphinidae</taxon>
        <taxon>Sousa</taxon>
    </lineage>
</organism>
<dbReference type="GO" id="GO:0030060">
    <property type="term" value="F:L-malate dehydrogenase (NAD+) activity"/>
    <property type="evidence" value="ECO:0007669"/>
    <property type="project" value="UniProtKB-EC"/>
</dbReference>
<feature type="compositionally biased region" description="Basic and acidic residues" evidence="8">
    <location>
        <begin position="295"/>
        <end position="305"/>
    </location>
</feature>
<dbReference type="InterPro" id="IPR036291">
    <property type="entry name" value="NAD(P)-bd_dom_sf"/>
</dbReference>